<feature type="region of interest" description="Disordered" evidence="1">
    <location>
        <begin position="81"/>
        <end position="138"/>
    </location>
</feature>
<organism evidence="2 3">
    <name type="scientific">Streptomyces albidochromogenes</name>
    <dbReference type="NCBI Taxonomy" id="329524"/>
    <lineage>
        <taxon>Bacteria</taxon>
        <taxon>Bacillati</taxon>
        <taxon>Actinomycetota</taxon>
        <taxon>Actinomycetes</taxon>
        <taxon>Kitasatosporales</taxon>
        <taxon>Streptomycetaceae</taxon>
        <taxon>Streptomyces</taxon>
    </lineage>
</organism>
<evidence type="ECO:0000313" key="2">
    <source>
        <dbReference type="EMBL" id="MFD5098947.1"/>
    </source>
</evidence>
<reference evidence="2 3" key="1">
    <citation type="submission" date="2024-09" db="EMBL/GenBank/DDBJ databases">
        <title>The Natural Products Discovery Center: Release of the First 8490 Sequenced Strains for Exploring Actinobacteria Biosynthetic Diversity.</title>
        <authorList>
            <person name="Kalkreuter E."/>
            <person name="Kautsar S.A."/>
            <person name="Yang D."/>
            <person name="Bader C.D."/>
            <person name="Teijaro C.N."/>
            <person name="Fluegel L."/>
            <person name="Davis C.M."/>
            <person name="Simpson J.R."/>
            <person name="Lauterbach L."/>
            <person name="Steele A.D."/>
            <person name="Gui C."/>
            <person name="Meng S."/>
            <person name="Li G."/>
            <person name="Viehrig K."/>
            <person name="Ye F."/>
            <person name="Su P."/>
            <person name="Kiefer A.F."/>
            <person name="Nichols A."/>
            <person name="Cepeda A.J."/>
            <person name="Yan W."/>
            <person name="Fan B."/>
            <person name="Jiang Y."/>
            <person name="Adhikari A."/>
            <person name="Zheng C.-J."/>
            <person name="Schuster L."/>
            <person name="Cowan T.M."/>
            <person name="Smanski M.J."/>
            <person name="Chevrette M.G."/>
            <person name="De Carvalho L.P.S."/>
            <person name="Shen B."/>
        </authorList>
    </citation>
    <scope>NUCLEOTIDE SEQUENCE [LARGE SCALE GENOMIC DNA]</scope>
    <source>
        <strain evidence="2 3">NPDC058348</strain>
    </source>
</reference>
<keyword evidence="3" id="KW-1185">Reference proteome</keyword>
<sequence length="274" mass="30099">MLITLYDPGEVADSADDVFHGTVLRPTSRRTIDDTPSDRYLVRVEHTFKGHLSGTVTVTQPAGEPALKAGEKYVFTTAAALRHPPRPPPHDSTHPPKHPSLATNRPWPSSGSTPSTTRSTSPPTRRQRPDRQTLTHDGVSEVVIGDSGCMLLPLTHAKTELIDVVRITDPARHLSSKDLTGDTASILEGDQARQTVSLIADLPGSELYRCFLPGWGIRAHNSTDQLFEIAFCFRCHMARIWGPDLPVEEQGQTFDAESPAALELLCQFHSCLRD</sequence>
<protein>
    <recommendedName>
        <fullName evidence="4">Hedgehog/Intein (Hint) domain-containing protein</fullName>
    </recommendedName>
</protein>
<dbReference type="RefSeq" id="WP_386710752.1">
    <property type="nucleotide sequence ID" value="NZ_JBHXIJ010000037.1"/>
</dbReference>
<dbReference type="EMBL" id="JBHXIJ010000037">
    <property type="protein sequence ID" value="MFD5098947.1"/>
    <property type="molecule type" value="Genomic_DNA"/>
</dbReference>
<evidence type="ECO:0000313" key="3">
    <source>
        <dbReference type="Proteomes" id="UP001598448"/>
    </source>
</evidence>
<accession>A0ABW6FH77</accession>
<gene>
    <name evidence="2" type="ORF">ACFWJN_08255</name>
</gene>
<evidence type="ECO:0008006" key="4">
    <source>
        <dbReference type="Google" id="ProtNLM"/>
    </source>
</evidence>
<comment type="caution">
    <text evidence="2">The sequence shown here is derived from an EMBL/GenBank/DDBJ whole genome shotgun (WGS) entry which is preliminary data.</text>
</comment>
<proteinExistence type="predicted"/>
<evidence type="ECO:0000256" key="1">
    <source>
        <dbReference type="SAM" id="MobiDB-lite"/>
    </source>
</evidence>
<feature type="compositionally biased region" description="Low complexity" evidence="1">
    <location>
        <begin position="105"/>
        <end position="124"/>
    </location>
</feature>
<dbReference type="Proteomes" id="UP001598448">
    <property type="component" value="Unassembled WGS sequence"/>
</dbReference>
<name>A0ABW6FH77_9ACTN</name>